<dbReference type="Proteomes" id="UP000016608">
    <property type="component" value="Unassembled WGS sequence"/>
</dbReference>
<organism evidence="2 3">
    <name type="scientific">Eubacterium ramulus ATCC 29099</name>
    <dbReference type="NCBI Taxonomy" id="1256908"/>
    <lineage>
        <taxon>Bacteria</taxon>
        <taxon>Bacillati</taxon>
        <taxon>Bacillota</taxon>
        <taxon>Clostridia</taxon>
        <taxon>Eubacteriales</taxon>
        <taxon>Eubacteriaceae</taxon>
        <taxon>Eubacterium</taxon>
    </lineage>
</organism>
<evidence type="ECO:0000313" key="3">
    <source>
        <dbReference type="Proteomes" id="UP000016608"/>
    </source>
</evidence>
<evidence type="ECO:0000256" key="1">
    <source>
        <dbReference type="SAM" id="SignalP"/>
    </source>
</evidence>
<protein>
    <submittedName>
        <fullName evidence="2">Uncharacterized protein</fullName>
    </submittedName>
</protein>
<dbReference type="eggNOG" id="ENOG5033Q0T">
    <property type="taxonomic scope" value="Bacteria"/>
</dbReference>
<dbReference type="HOGENOM" id="CLU_1076649_0_0_9"/>
<dbReference type="AlphaFoldDB" id="U2QQH8"/>
<name>U2QQH8_EUBRA</name>
<reference evidence="2 3" key="1">
    <citation type="submission" date="2013-06" db="EMBL/GenBank/DDBJ databases">
        <authorList>
            <person name="Weinstock G."/>
            <person name="Sodergren E."/>
            <person name="Lobos E.A."/>
            <person name="Fulton L."/>
            <person name="Fulton R."/>
            <person name="Courtney L."/>
            <person name="Fronick C."/>
            <person name="O'Laughlin M."/>
            <person name="Godfrey J."/>
            <person name="Wilson R.M."/>
            <person name="Miner T."/>
            <person name="Farmer C."/>
            <person name="Delehaunty K."/>
            <person name="Cordes M."/>
            <person name="Minx P."/>
            <person name="Tomlinson C."/>
            <person name="Chen J."/>
            <person name="Wollam A."/>
            <person name="Pepin K.H."/>
            <person name="Bhonagiri V."/>
            <person name="Zhang X."/>
            <person name="Warren W."/>
            <person name="Mitreva M."/>
            <person name="Mardis E.R."/>
            <person name="Wilson R.K."/>
        </authorList>
    </citation>
    <scope>NUCLEOTIDE SEQUENCE [LARGE SCALE GENOMIC DNA]</scope>
    <source>
        <strain evidence="2 3">ATCC 29099</strain>
    </source>
</reference>
<accession>U2QQH8</accession>
<gene>
    <name evidence="2" type="ORF">HMPREF0373_02398</name>
</gene>
<dbReference type="PATRIC" id="fig|1256908.3.peg.2209"/>
<proteinExistence type="predicted"/>
<feature type="chain" id="PRO_5039703871" evidence="1">
    <location>
        <begin position="27"/>
        <end position="258"/>
    </location>
</feature>
<evidence type="ECO:0000313" key="2">
    <source>
        <dbReference type="EMBL" id="ERK43568.1"/>
    </source>
</evidence>
<feature type="signal peptide" evidence="1">
    <location>
        <begin position="1"/>
        <end position="26"/>
    </location>
</feature>
<dbReference type="PROSITE" id="PS51257">
    <property type="entry name" value="PROKAR_LIPOPROTEIN"/>
    <property type="match status" value="1"/>
</dbReference>
<comment type="caution">
    <text evidence="2">The sequence shown here is derived from an EMBL/GenBank/DDBJ whole genome shotgun (WGS) entry which is preliminary data.</text>
</comment>
<keyword evidence="1" id="KW-0732">Signal</keyword>
<dbReference type="EMBL" id="AWVJ01000144">
    <property type="protein sequence ID" value="ERK43568.1"/>
    <property type="molecule type" value="Genomic_DNA"/>
</dbReference>
<sequence length="258" mass="28904">MRCKGMRKLLCAISMAALLVSMTACNSSQDNFTPDYESAIGAIFINNEQELPENTKVYADFADNSYSFDLDAACVYYFSASADVAYAGDQNFTSMTFGANLDNDSVGAEGAIAYLPQEESENSVTAYYLYHDEEGVYFDTETYFDRMEITDQCAMTGIDYSCQVTFEIQQPTTSFSMIYYDENHSEISKTDYTPEEVTDYQTFELGSEVGSVEIICYDANGSELETMTITPDNPSTVICFDDGGQILASRYLRFTWEK</sequence>
<keyword evidence="3" id="KW-1185">Reference proteome</keyword>